<dbReference type="PATRIC" id="fig|693.5.peg.3027"/>
<reference evidence="3" key="1">
    <citation type="submission" date="2015-08" db="EMBL/GenBank/DDBJ databases">
        <title>Vibrio galatheae sp. nov., a novel member of the Vibrionaceae family isolated from the Solomon Islands.</title>
        <authorList>
            <person name="Giubergia S."/>
            <person name="Machado H."/>
            <person name="Mateiu R.V."/>
            <person name="Gram L."/>
        </authorList>
    </citation>
    <scope>NUCLEOTIDE SEQUENCE [LARGE SCALE GENOMIC DNA]</scope>
    <source>
        <strain evidence="3">DSM 19584</strain>
    </source>
</reference>
<dbReference type="EMBL" id="LHPJ01000016">
    <property type="protein sequence ID" value="KOO02351.1"/>
    <property type="molecule type" value="Genomic_DNA"/>
</dbReference>
<dbReference type="Pfam" id="PF04073">
    <property type="entry name" value="tRNA_edit"/>
    <property type="match status" value="1"/>
</dbReference>
<dbReference type="GO" id="GO:0002161">
    <property type="term" value="F:aminoacyl-tRNA deacylase activity"/>
    <property type="evidence" value="ECO:0007669"/>
    <property type="project" value="InterPro"/>
</dbReference>
<dbReference type="InterPro" id="IPR007214">
    <property type="entry name" value="YbaK/aa-tRNA-synth-assoc-dom"/>
</dbReference>
<dbReference type="Gene3D" id="3.90.960.10">
    <property type="entry name" value="YbaK/aminoacyl-tRNA synthetase-associated domain"/>
    <property type="match status" value="1"/>
</dbReference>
<dbReference type="Proteomes" id="UP000037515">
    <property type="component" value="Unassembled WGS sequence"/>
</dbReference>
<keyword evidence="3" id="KW-1185">Reference proteome</keyword>
<proteinExistence type="predicted"/>
<organism evidence="2 3">
    <name type="scientific">Vibrio nereis</name>
    <dbReference type="NCBI Taxonomy" id="693"/>
    <lineage>
        <taxon>Bacteria</taxon>
        <taxon>Pseudomonadati</taxon>
        <taxon>Pseudomonadota</taxon>
        <taxon>Gammaproteobacteria</taxon>
        <taxon>Vibrionales</taxon>
        <taxon>Vibrionaceae</taxon>
        <taxon>Vibrio</taxon>
    </lineage>
</organism>
<evidence type="ECO:0000313" key="3">
    <source>
        <dbReference type="Proteomes" id="UP000037515"/>
    </source>
</evidence>
<protein>
    <recommendedName>
        <fullName evidence="1">YbaK/aminoacyl-tRNA synthetase-associated domain-containing protein</fullName>
    </recommendedName>
</protein>
<sequence length="159" mass="17715">MMNNTFETKITRYLAEQQVSFRLLLHETPAVTIEDAAKQRGIRTSQMVKSIVLRDMGNLYALACAPGDQSVDPKKVRALLECRRMTCVDLNLVPELTGYQIGTVTPLLLKTPMSVIFDHKILLEDEVTISSGSNMAGIAMKPEDLVKLCDPVFADICRE</sequence>
<evidence type="ECO:0000259" key="1">
    <source>
        <dbReference type="Pfam" id="PF04073"/>
    </source>
</evidence>
<feature type="domain" description="YbaK/aminoacyl-tRNA synthetase-associated" evidence="1">
    <location>
        <begin position="29"/>
        <end position="148"/>
    </location>
</feature>
<name>A0A0M0HJZ2_VIBNE</name>
<accession>A0A0M0HJZ2</accession>
<dbReference type="InterPro" id="IPR036754">
    <property type="entry name" value="YbaK/aa-tRNA-synt-asso_dom_sf"/>
</dbReference>
<dbReference type="PANTHER" id="PTHR30411:SF9">
    <property type="entry name" value="MULTIFUNCTIONAL SER_THR-TRNA DEACYLASE PROXP-Y"/>
    <property type="match status" value="1"/>
</dbReference>
<dbReference type="SUPFAM" id="SSF55826">
    <property type="entry name" value="YbaK/ProRS associated domain"/>
    <property type="match status" value="1"/>
</dbReference>
<dbReference type="STRING" id="693.AKJ17_14835"/>
<dbReference type="CDD" id="cd04332">
    <property type="entry name" value="YbaK_like"/>
    <property type="match status" value="1"/>
</dbReference>
<dbReference type="PANTHER" id="PTHR30411">
    <property type="entry name" value="CYTOPLASMIC PROTEIN"/>
    <property type="match status" value="1"/>
</dbReference>
<dbReference type="AlphaFoldDB" id="A0A0M0HJZ2"/>
<comment type="caution">
    <text evidence="2">The sequence shown here is derived from an EMBL/GenBank/DDBJ whole genome shotgun (WGS) entry which is preliminary data.</text>
</comment>
<gene>
    <name evidence="2" type="ORF">AKJ17_14835</name>
</gene>
<evidence type="ECO:0000313" key="2">
    <source>
        <dbReference type="EMBL" id="KOO02351.1"/>
    </source>
</evidence>